<accession>A0ABM6EU58</accession>
<sequence>MSTDKLCDEVMNYMEDFQMLQIEENSNTVLLMPLVGKMIGDYPKDFLEKISQEKEEAYGK</sequence>
<evidence type="ECO:0000313" key="1">
    <source>
        <dbReference type="EMBL" id="AOY76543.1"/>
    </source>
</evidence>
<evidence type="ECO:0000313" key="2">
    <source>
        <dbReference type="Proteomes" id="UP000177894"/>
    </source>
</evidence>
<name>A0ABM6EU58_9CLOT</name>
<dbReference type="EMBL" id="CP017603">
    <property type="protein sequence ID" value="AOY76543.1"/>
    <property type="molecule type" value="Genomic_DNA"/>
</dbReference>
<dbReference type="Proteomes" id="UP000177894">
    <property type="component" value="Chromosome"/>
</dbReference>
<reference evidence="1 2" key="1">
    <citation type="submission" date="2016-10" db="EMBL/GenBank/DDBJ databases">
        <title>Complete Genome Sequence of Acetogen Clostridium formicoaceticum ATCC 27076.</title>
        <authorList>
            <person name="Bao T."/>
            <person name="Cheng C."/>
            <person name="Zhao J."/>
            <person name="Yang S.-T."/>
            <person name="Wang J."/>
            <person name="Wang M."/>
        </authorList>
    </citation>
    <scope>NUCLEOTIDE SEQUENCE [LARGE SCALE GENOMIC DNA]</scope>
    <source>
        <strain evidence="1 2">ATCC 27076</strain>
    </source>
</reference>
<gene>
    <name evidence="1" type="ORF">BJL90_12140</name>
</gene>
<keyword evidence="2" id="KW-1185">Reference proteome</keyword>
<proteinExistence type="predicted"/>
<dbReference type="RefSeq" id="WP_070968276.1">
    <property type="nucleotide sequence ID" value="NZ_CP017603.1"/>
</dbReference>
<organism evidence="1 2">
    <name type="scientific">Clostridium formicaceticum</name>
    <dbReference type="NCBI Taxonomy" id="1497"/>
    <lineage>
        <taxon>Bacteria</taxon>
        <taxon>Bacillati</taxon>
        <taxon>Bacillota</taxon>
        <taxon>Clostridia</taxon>
        <taxon>Eubacteriales</taxon>
        <taxon>Clostridiaceae</taxon>
        <taxon>Clostridium</taxon>
    </lineage>
</organism>
<protein>
    <submittedName>
        <fullName evidence="1">Uncharacterized protein</fullName>
    </submittedName>
</protein>